<organism evidence="7 8">
    <name type="scientific">Bathycoccus prasinos</name>
    <dbReference type="NCBI Taxonomy" id="41875"/>
    <lineage>
        <taxon>Eukaryota</taxon>
        <taxon>Viridiplantae</taxon>
        <taxon>Chlorophyta</taxon>
        <taxon>Mamiellophyceae</taxon>
        <taxon>Mamiellales</taxon>
        <taxon>Bathycoccaceae</taxon>
        <taxon>Bathycoccus</taxon>
    </lineage>
</organism>
<proteinExistence type="inferred from homology"/>
<feature type="disulfide bond" evidence="4">
    <location>
        <begin position="177"/>
        <end position="186"/>
    </location>
</feature>
<dbReference type="KEGG" id="bpg:Bathy13g01200"/>
<evidence type="ECO:0000256" key="4">
    <source>
        <dbReference type="PROSITE-ProRule" id="PRU00076"/>
    </source>
</evidence>
<gene>
    <name evidence="7" type="ordered locus">Bathy13g01200</name>
</gene>
<dbReference type="RefSeq" id="XP_007509617.1">
    <property type="nucleotide sequence ID" value="XM_007509555.1"/>
</dbReference>
<keyword evidence="4" id="KW-0245">EGF-like domain</keyword>
<feature type="disulfide bond" evidence="4">
    <location>
        <begin position="158"/>
        <end position="168"/>
    </location>
</feature>
<feature type="region of interest" description="Disordered" evidence="5">
    <location>
        <begin position="47"/>
        <end position="117"/>
    </location>
</feature>
<evidence type="ECO:0000259" key="6">
    <source>
        <dbReference type="PROSITE" id="PS50026"/>
    </source>
</evidence>
<dbReference type="PROSITE" id="PS01186">
    <property type="entry name" value="EGF_2"/>
    <property type="match status" value="1"/>
</dbReference>
<keyword evidence="3" id="KW-0333">Golgi apparatus</keyword>
<dbReference type="EMBL" id="FO082266">
    <property type="protein sequence ID" value="CCO19420.1"/>
    <property type="molecule type" value="Genomic_DNA"/>
</dbReference>
<dbReference type="PANTHER" id="PTHR11062">
    <property type="entry name" value="EXOSTOSIN HEPARAN SULFATE GLYCOSYLTRANSFERASE -RELATED"/>
    <property type="match status" value="1"/>
</dbReference>
<dbReference type="AlphaFoldDB" id="K8F3S5"/>
<feature type="region of interest" description="Disordered" evidence="5">
    <location>
        <begin position="890"/>
        <end position="909"/>
    </location>
</feature>
<dbReference type="InterPro" id="IPR040911">
    <property type="entry name" value="Exostosin_GT47"/>
</dbReference>
<dbReference type="OrthoDB" id="1924787at2759"/>
<keyword evidence="4" id="KW-1015">Disulfide bond</keyword>
<evidence type="ECO:0000313" key="8">
    <source>
        <dbReference type="Proteomes" id="UP000198341"/>
    </source>
</evidence>
<dbReference type="GO" id="GO:0000139">
    <property type="term" value="C:Golgi membrane"/>
    <property type="evidence" value="ECO:0007669"/>
    <property type="project" value="UniProtKB-SubCell"/>
</dbReference>
<evidence type="ECO:0000256" key="2">
    <source>
        <dbReference type="ARBA" id="ARBA00010271"/>
    </source>
</evidence>
<dbReference type="STRING" id="41875.K8F3S5"/>
<dbReference type="Pfam" id="PF03016">
    <property type="entry name" value="Exostosin_GT47"/>
    <property type="match status" value="1"/>
</dbReference>
<evidence type="ECO:0000256" key="1">
    <source>
        <dbReference type="ARBA" id="ARBA00004323"/>
    </source>
</evidence>
<comment type="similarity">
    <text evidence="2">Belongs to the glycosyltransferase 47 family.</text>
</comment>
<dbReference type="Proteomes" id="UP000198341">
    <property type="component" value="Chromosome 13"/>
</dbReference>
<dbReference type="CDD" id="cd00054">
    <property type="entry name" value="EGF_CA"/>
    <property type="match status" value="1"/>
</dbReference>
<feature type="domain" description="EGF-like" evidence="6">
    <location>
        <begin position="154"/>
        <end position="187"/>
    </location>
</feature>
<dbReference type="PROSITE" id="PS50026">
    <property type="entry name" value="EGF_3"/>
    <property type="match status" value="1"/>
</dbReference>
<comment type="subcellular location">
    <subcellularLocation>
        <location evidence="1">Golgi apparatus membrane</location>
        <topology evidence="1">Single-pass type II membrane protein</topology>
    </subcellularLocation>
</comment>
<keyword evidence="8" id="KW-1185">Reference proteome</keyword>
<sequence length="909" mass="103623">MLNAFVVSLTVVFVILFEEISVVAMKIRRFSRNSFSSSAYVKRTFREENEEEERIPPPSGVEHLQPTTSEKEEEEIVLLTEKTSAEEEKEEEEENNEDDDDDIDRNDEDKMNGVKSNGGVYARSYAEWMVRERGNEKPRSQRRKRATSSSIFDLRGDCHEKCFNGGKCDYFSGKCDCPVGFKGSSCEDEEQTFPCSDGLELRCSHACDATRGLCVCGEGARHPQRVLHQWPFCSPDMSKYGKEDWWKGNGDVGDEYIVNRNSKKLEELKLGRKEWGGLPTFAMVFGRENPSATSLKVEAPFLERAREGIYDDSDETEQGKITKGREIAKELPSWCDADSIRTFDPIREKDENLNVHPQAVRSFRDCISKCPGSRYGKACEKIIPTWCPNQCSGNGECDDGFCKCKKEFWGADCSLTVPNSVSLSSSRMIDSVRSVYSKLESKRPFIYVYEMPSKFTSHWTKYVNRGEFVCGDRFYEKPNDIDNDNDDDASPPPFPERPSKWFYSLENTLHEFLLRSAHRTINPENADVFFIPQYGTCYRLAYQTPSPQVSLSLIKTKPGDRSHAANLFLERVTEYVRNIPFNVINNEKGEIQSYFDRNEGRDHAVIAAYDEGAVHFPDSIANAIFITHWGNTGYPRNSSHTAYSPDKWDELVKQGVVTGAWRAYNRNKDIVAPPWSQPKTNEVREPADVNSWTPATQRTTFCFFSGNLGLEKPWGEDYSRGLRQKVARRWQNVYGFDILSHTDDYLGRIRSSKFCLALPGDGWSGGLSVYIRNGCIPVIVQDGVDMPWEGTFLDYSKFSIRVREGDVENRLQSVLETVTPEELQNLQNGLKNVWHFFSYDVPKQPAFGPPDENFKGSWSPPPVDEEEGDEKGPTPRDALESLVHALHFRAHTNSKKERSSSSAYEYTYA</sequence>
<feature type="region of interest" description="Disordered" evidence="5">
    <location>
        <begin position="849"/>
        <end position="878"/>
    </location>
</feature>
<evidence type="ECO:0000256" key="5">
    <source>
        <dbReference type="SAM" id="MobiDB-lite"/>
    </source>
</evidence>
<dbReference type="InterPro" id="IPR004263">
    <property type="entry name" value="Exostosin"/>
</dbReference>
<dbReference type="Gene3D" id="2.10.25.10">
    <property type="entry name" value="Laminin"/>
    <property type="match status" value="1"/>
</dbReference>
<evidence type="ECO:0000313" key="7">
    <source>
        <dbReference type="EMBL" id="CCO19420.1"/>
    </source>
</evidence>
<feature type="compositionally biased region" description="Polar residues" evidence="5">
    <location>
        <begin position="900"/>
        <end position="909"/>
    </location>
</feature>
<accession>K8F3S5</accession>
<dbReference type="PROSITE" id="PS00022">
    <property type="entry name" value="EGF_1"/>
    <property type="match status" value="1"/>
</dbReference>
<evidence type="ECO:0000256" key="3">
    <source>
        <dbReference type="ARBA" id="ARBA00023034"/>
    </source>
</evidence>
<protein>
    <submittedName>
        <fullName evidence="7">Exostosin-like glycosyltransferase</fullName>
    </submittedName>
</protein>
<feature type="compositionally biased region" description="Acidic residues" evidence="5">
    <location>
        <begin position="87"/>
        <end position="106"/>
    </location>
</feature>
<comment type="caution">
    <text evidence="4">Lacks conserved residue(s) required for the propagation of feature annotation.</text>
</comment>
<dbReference type="eggNOG" id="KOG1021">
    <property type="taxonomic scope" value="Eukaryota"/>
</dbReference>
<dbReference type="GO" id="GO:0016757">
    <property type="term" value="F:glycosyltransferase activity"/>
    <property type="evidence" value="ECO:0007669"/>
    <property type="project" value="InterPro"/>
</dbReference>
<dbReference type="PANTHER" id="PTHR11062:SF281">
    <property type="entry name" value="EXOSTOSIN-LIKE 2"/>
    <property type="match status" value="1"/>
</dbReference>
<reference evidence="7 8" key="1">
    <citation type="submission" date="2011-10" db="EMBL/GenBank/DDBJ databases">
        <authorList>
            <person name="Genoscope - CEA"/>
        </authorList>
    </citation>
    <scope>NUCLEOTIDE SEQUENCE [LARGE SCALE GENOMIC DNA]</scope>
    <source>
        <strain evidence="7 8">RCC 1105</strain>
    </source>
</reference>
<dbReference type="InterPro" id="IPR000742">
    <property type="entry name" value="EGF"/>
</dbReference>
<dbReference type="GeneID" id="19012072"/>
<dbReference type="SMART" id="SM00181">
    <property type="entry name" value="EGF"/>
    <property type="match status" value="3"/>
</dbReference>
<name>K8F3S5_9CHLO</name>